<dbReference type="PROSITE" id="PS50164">
    <property type="entry name" value="GIY_YIG"/>
    <property type="match status" value="1"/>
</dbReference>
<evidence type="ECO:0000313" key="2">
    <source>
        <dbReference type="EMBL" id="MDR7163932.1"/>
    </source>
</evidence>
<sequence length="240" mass="26390">MDDYSVSAEEAAAILGISAKTLRQTLRNQRPAGARQVPHQHGGNWFLKPSYVEQLATQRGRRIPNLSALSSDRVTSAHLPGVERPSPKPAVARAVADPTHGTWSQWIPFSDALKVAPRFPGVYMFRIAAEPHRGPVYVGMAGERKCNGLRGRLAIYASGKGAGSGLGEHAFDRALEDPTWLQARLDEALAGTPMRAKASARSAIDHAGLEVRWQTFETRAQALQVEAQLINEYRHQLWNR</sequence>
<name>A0AAW8N9K3_PSEOX</name>
<comment type="caution">
    <text evidence="2">The sequence shown here is derived from an EMBL/GenBank/DDBJ whole genome shotgun (WGS) entry which is preliminary data.</text>
</comment>
<reference evidence="2" key="1">
    <citation type="submission" date="2023-07" db="EMBL/GenBank/DDBJ databases">
        <title>Sorghum-associated microbial communities from plants grown in Nebraska, USA.</title>
        <authorList>
            <person name="Schachtman D."/>
        </authorList>
    </citation>
    <scope>NUCLEOTIDE SEQUENCE</scope>
    <source>
        <strain evidence="2">BE261</strain>
    </source>
</reference>
<accession>A0AAW8N9K3</accession>
<dbReference type="RefSeq" id="WP_310112455.1">
    <property type="nucleotide sequence ID" value="NZ_JAVDTN010000007.1"/>
</dbReference>
<feature type="domain" description="GIY-YIG" evidence="1">
    <location>
        <begin position="118"/>
        <end position="240"/>
    </location>
</feature>
<evidence type="ECO:0000259" key="1">
    <source>
        <dbReference type="PROSITE" id="PS50164"/>
    </source>
</evidence>
<protein>
    <recommendedName>
        <fullName evidence="1">GIY-YIG domain-containing protein</fullName>
    </recommendedName>
</protein>
<organism evidence="2 3">
    <name type="scientific">Pseudarthrobacter oxydans</name>
    <name type="common">Arthrobacter oxydans</name>
    <dbReference type="NCBI Taxonomy" id="1671"/>
    <lineage>
        <taxon>Bacteria</taxon>
        <taxon>Bacillati</taxon>
        <taxon>Actinomycetota</taxon>
        <taxon>Actinomycetes</taxon>
        <taxon>Micrococcales</taxon>
        <taxon>Micrococcaceae</taxon>
        <taxon>Pseudarthrobacter</taxon>
    </lineage>
</organism>
<dbReference type="InterPro" id="IPR000305">
    <property type="entry name" value="GIY-YIG_endonuc"/>
</dbReference>
<dbReference type="EMBL" id="JAVDWN010000005">
    <property type="protein sequence ID" value="MDR7163932.1"/>
    <property type="molecule type" value="Genomic_DNA"/>
</dbReference>
<dbReference type="AlphaFoldDB" id="A0AAW8N9K3"/>
<proteinExistence type="predicted"/>
<gene>
    <name evidence="2" type="ORF">J2X12_001947</name>
</gene>
<evidence type="ECO:0000313" key="3">
    <source>
        <dbReference type="Proteomes" id="UP001262032"/>
    </source>
</evidence>
<dbReference type="Proteomes" id="UP001262032">
    <property type="component" value="Unassembled WGS sequence"/>
</dbReference>
<dbReference type="GeneID" id="97422870"/>